<accession>A0A3L6SU04</accession>
<dbReference type="SUPFAM" id="SSF55797">
    <property type="entry name" value="PR-1-like"/>
    <property type="match status" value="1"/>
</dbReference>
<evidence type="ECO:0000313" key="5">
    <source>
        <dbReference type="Proteomes" id="UP000275267"/>
    </source>
</evidence>
<dbReference type="EMBL" id="PQIB02000003">
    <property type="protein sequence ID" value="RLN27843.1"/>
    <property type="molecule type" value="Genomic_DNA"/>
</dbReference>
<feature type="compositionally biased region" description="Gly residues" evidence="1">
    <location>
        <begin position="32"/>
        <end position="41"/>
    </location>
</feature>
<organism evidence="4 5">
    <name type="scientific">Panicum miliaceum</name>
    <name type="common">Proso millet</name>
    <name type="synonym">Broomcorn millet</name>
    <dbReference type="NCBI Taxonomy" id="4540"/>
    <lineage>
        <taxon>Eukaryota</taxon>
        <taxon>Viridiplantae</taxon>
        <taxon>Streptophyta</taxon>
        <taxon>Embryophyta</taxon>
        <taxon>Tracheophyta</taxon>
        <taxon>Spermatophyta</taxon>
        <taxon>Magnoliopsida</taxon>
        <taxon>Liliopsida</taxon>
        <taxon>Poales</taxon>
        <taxon>Poaceae</taxon>
        <taxon>PACMAD clade</taxon>
        <taxon>Panicoideae</taxon>
        <taxon>Panicodae</taxon>
        <taxon>Paniceae</taxon>
        <taxon>Panicinae</taxon>
        <taxon>Panicum</taxon>
        <taxon>Panicum sect. Panicum</taxon>
    </lineage>
</organism>
<dbReference type="PANTHER" id="PTHR10334">
    <property type="entry name" value="CYSTEINE-RICH SECRETORY PROTEIN-RELATED"/>
    <property type="match status" value="1"/>
</dbReference>
<evidence type="ECO:0000256" key="2">
    <source>
        <dbReference type="SAM" id="SignalP"/>
    </source>
</evidence>
<feature type="region of interest" description="Disordered" evidence="1">
    <location>
        <begin position="32"/>
        <end position="104"/>
    </location>
</feature>
<dbReference type="FunFam" id="3.40.33.10:FF:000004">
    <property type="entry name" value="CAP, cysteine-rich secretory protein, antigen 5"/>
    <property type="match status" value="1"/>
</dbReference>
<dbReference type="Proteomes" id="UP000275267">
    <property type="component" value="Unassembled WGS sequence"/>
</dbReference>
<dbReference type="PROSITE" id="PS01009">
    <property type="entry name" value="CRISP_1"/>
    <property type="match status" value="1"/>
</dbReference>
<feature type="domain" description="SCP" evidence="3">
    <location>
        <begin position="107"/>
        <end position="238"/>
    </location>
</feature>
<feature type="signal peptide" evidence="2">
    <location>
        <begin position="1"/>
        <end position="25"/>
    </location>
</feature>
<evidence type="ECO:0000313" key="4">
    <source>
        <dbReference type="EMBL" id="RLN27843.1"/>
    </source>
</evidence>
<dbReference type="OrthoDB" id="337038at2759"/>
<keyword evidence="2" id="KW-0732">Signal</keyword>
<sequence>MRLHATMTIAVLCLMLLFSGRLAAAEKSFGGGGGGYGGETSGGESAAAAAEPPPEKAYMIPKEEQATPSSSESTTPSSDSSSSTPSGGGGGYGLDPAGEPENGMNQKAIDDILKEHNLFRAKEHVPPLAWNETLAKFSQQYAETLKGPCKPVHSTSPYGENLMFGTGGITWKTTVDEWSNEKKSYHYGSNTCDPGKMCGHYTAVVWKDTTTVGCGRVKCNNGDTMIMCSYWPPGNYDGVKPF</sequence>
<dbReference type="InterPro" id="IPR014044">
    <property type="entry name" value="CAP_dom"/>
</dbReference>
<name>A0A3L6SU04_PANMI</name>
<dbReference type="Pfam" id="PF00188">
    <property type="entry name" value="CAP"/>
    <property type="match status" value="1"/>
</dbReference>
<dbReference type="Gene3D" id="3.40.33.10">
    <property type="entry name" value="CAP"/>
    <property type="match status" value="1"/>
</dbReference>
<comment type="caution">
    <text evidence="4">The sequence shown here is derived from an EMBL/GenBank/DDBJ whole genome shotgun (WGS) entry which is preliminary data.</text>
</comment>
<dbReference type="SMART" id="SM00198">
    <property type="entry name" value="SCP"/>
    <property type="match status" value="1"/>
</dbReference>
<gene>
    <name evidence="4" type="ORF">C2845_PM05G00550</name>
</gene>
<evidence type="ECO:0000259" key="3">
    <source>
        <dbReference type="SMART" id="SM00198"/>
    </source>
</evidence>
<evidence type="ECO:0000256" key="1">
    <source>
        <dbReference type="SAM" id="MobiDB-lite"/>
    </source>
</evidence>
<feature type="chain" id="PRO_5018306610" evidence="2">
    <location>
        <begin position="26"/>
        <end position="242"/>
    </location>
</feature>
<dbReference type="PROSITE" id="PS01010">
    <property type="entry name" value="CRISP_2"/>
    <property type="match status" value="1"/>
</dbReference>
<dbReference type="GO" id="GO:0005576">
    <property type="term" value="C:extracellular region"/>
    <property type="evidence" value="ECO:0007669"/>
    <property type="project" value="InterPro"/>
</dbReference>
<dbReference type="InterPro" id="IPR035940">
    <property type="entry name" value="CAP_sf"/>
</dbReference>
<dbReference type="InterPro" id="IPR018244">
    <property type="entry name" value="Allrgn_V5/Tpx1_CS"/>
</dbReference>
<feature type="compositionally biased region" description="Low complexity" evidence="1">
    <location>
        <begin position="67"/>
        <end position="85"/>
    </location>
</feature>
<dbReference type="STRING" id="4540.A0A3L6SU04"/>
<reference evidence="5" key="1">
    <citation type="journal article" date="2019" name="Nat. Commun.">
        <title>The genome of broomcorn millet.</title>
        <authorList>
            <person name="Zou C."/>
            <person name="Miki D."/>
            <person name="Li D."/>
            <person name="Tang Q."/>
            <person name="Xiao L."/>
            <person name="Rajput S."/>
            <person name="Deng P."/>
            <person name="Jia W."/>
            <person name="Huang R."/>
            <person name="Zhang M."/>
            <person name="Sun Y."/>
            <person name="Hu J."/>
            <person name="Fu X."/>
            <person name="Schnable P.S."/>
            <person name="Li F."/>
            <person name="Zhang H."/>
            <person name="Feng B."/>
            <person name="Zhu X."/>
            <person name="Liu R."/>
            <person name="Schnable J.C."/>
            <person name="Zhu J.-K."/>
            <person name="Zhang H."/>
        </authorList>
    </citation>
    <scope>NUCLEOTIDE SEQUENCE [LARGE SCALE GENOMIC DNA]</scope>
</reference>
<dbReference type="AlphaFoldDB" id="A0A3L6SU04"/>
<protein>
    <submittedName>
        <fullName evidence="4">Pathogenesis-related protein PRB1-3-like</fullName>
    </submittedName>
</protein>
<proteinExistence type="predicted"/>
<dbReference type="InterPro" id="IPR001283">
    <property type="entry name" value="CRISP-related"/>
</dbReference>
<keyword evidence="5" id="KW-1185">Reference proteome</keyword>
<dbReference type="PRINTS" id="PR00837">
    <property type="entry name" value="V5TPXLIKE"/>
</dbReference>
<dbReference type="CDD" id="cd05381">
    <property type="entry name" value="CAP_PR-1"/>
    <property type="match status" value="1"/>
</dbReference>